<dbReference type="HOGENOM" id="CLU_704188_0_0_1"/>
<dbReference type="Proteomes" id="UP000008370">
    <property type="component" value="Unassembled WGS sequence"/>
</dbReference>
<dbReference type="InParanoid" id="K5WJR7"/>
<dbReference type="OrthoDB" id="3027018at2759"/>
<dbReference type="InterPro" id="IPR032675">
    <property type="entry name" value="LRR_dom_sf"/>
</dbReference>
<dbReference type="KEGG" id="pco:PHACADRAFT_191702"/>
<dbReference type="RefSeq" id="XP_007391918.1">
    <property type="nucleotide sequence ID" value="XM_007391856.1"/>
</dbReference>
<keyword evidence="2" id="KW-1185">Reference proteome</keyword>
<organism evidence="1 2">
    <name type="scientific">Phanerochaete carnosa (strain HHB-10118-sp)</name>
    <name type="common">White-rot fungus</name>
    <name type="synonym">Peniophora carnosa</name>
    <dbReference type="NCBI Taxonomy" id="650164"/>
    <lineage>
        <taxon>Eukaryota</taxon>
        <taxon>Fungi</taxon>
        <taxon>Dikarya</taxon>
        <taxon>Basidiomycota</taxon>
        <taxon>Agaricomycotina</taxon>
        <taxon>Agaricomycetes</taxon>
        <taxon>Polyporales</taxon>
        <taxon>Phanerochaetaceae</taxon>
        <taxon>Phanerochaete</taxon>
    </lineage>
</organism>
<evidence type="ECO:0000313" key="1">
    <source>
        <dbReference type="EMBL" id="EKM59354.1"/>
    </source>
</evidence>
<gene>
    <name evidence="1" type="ORF">PHACADRAFT_191702</name>
</gene>
<protein>
    <recommendedName>
        <fullName evidence="3">F-box domain-containing protein</fullName>
    </recommendedName>
</protein>
<sequence length="392" mass="43606">MPELQAAYLWYPMATQERPGSDFRMSQLRDFTCRAPQLTELAIHRNPPIFDIDSVYAISAVASSLSSDTSSTSPMGLRALTWTAAPPKDIWRLFYVLAMPKLFELVLTLDSIDRRWLCLSGDTSASLGTQDTLSCYALPQVVQLLTLSRLCLECKDADALSVALRRFSFPFLERLTLSYSGPESSHRSPMLPSIGKIFREPRLAKLVDLELRCFRLDAETVTTLAYTQSLARLSIYNCTGADVIICALSGNACDHQGAELPVKWLCPNLKELRLSYCSAVKFKCLEAVVRQRKADSIAVPTMPARAIRPLKRSVLAGPRSPATPKKIRMPFDGQEASASPNGSFVDGWRAHEVTRPTPICTVHVLGCKRISRAELFSLKDDEYGVESMSWCE</sequence>
<dbReference type="SUPFAM" id="SSF52047">
    <property type="entry name" value="RNI-like"/>
    <property type="match status" value="1"/>
</dbReference>
<evidence type="ECO:0000313" key="2">
    <source>
        <dbReference type="Proteomes" id="UP000008370"/>
    </source>
</evidence>
<dbReference type="Gene3D" id="3.80.10.10">
    <property type="entry name" value="Ribonuclease Inhibitor"/>
    <property type="match status" value="1"/>
</dbReference>
<name>K5WJR7_PHACS</name>
<evidence type="ECO:0008006" key="3">
    <source>
        <dbReference type="Google" id="ProtNLM"/>
    </source>
</evidence>
<dbReference type="GeneID" id="18910778"/>
<proteinExistence type="predicted"/>
<accession>K5WJR7</accession>
<dbReference type="AlphaFoldDB" id="K5WJR7"/>
<reference evidence="1 2" key="1">
    <citation type="journal article" date="2012" name="BMC Genomics">
        <title>Comparative genomics of the white-rot fungi, Phanerochaete carnosa and P. chrysosporium, to elucidate the genetic basis of the distinct wood types they colonize.</title>
        <authorList>
            <person name="Suzuki H."/>
            <person name="MacDonald J."/>
            <person name="Syed K."/>
            <person name="Salamov A."/>
            <person name="Hori C."/>
            <person name="Aerts A."/>
            <person name="Henrissat B."/>
            <person name="Wiebenga A."/>
            <person name="vanKuyk P.A."/>
            <person name="Barry K."/>
            <person name="Lindquist E."/>
            <person name="LaButti K."/>
            <person name="Lapidus A."/>
            <person name="Lucas S."/>
            <person name="Coutinho P."/>
            <person name="Gong Y."/>
            <person name="Samejima M."/>
            <person name="Mahadevan R."/>
            <person name="Abou-Zaid M."/>
            <person name="de Vries R.P."/>
            <person name="Igarashi K."/>
            <person name="Yadav J.S."/>
            <person name="Grigoriev I.V."/>
            <person name="Master E.R."/>
        </authorList>
    </citation>
    <scope>NUCLEOTIDE SEQUENCE [LARGE SCALE GENOMIC DNA]</scope>
    <source>
        <strain evidence="1 2">HHB-10118-sp</strain>
    </source>
</reference>
<dbReference type="EMBL" id="JH930469">
    <property type="protein sequence ID" value="EKM59354.1"/>
    <property type="molecule type" value="Genomic_DNA"/>
</dbReference>